<evidence type="ECO:0000259" key="14">
    <source>
        <dbReference type="Pfam" id="PF00288"/>
    </source>
</evidence>
<dbReference type="GO" id="GO:0005524">
    <property type="term" value="F:ATP binding"/>
    <property type="evidence" value="ECO:0007669"/>
    <property type="project" value="UniProtKB-UniRule"/>
</dbReference>
<dbReference type="GO" id="GO:0004413">
    <property type="term" value="F:homoserine kinase activity"/>
    <property type="evidence" value="ECO:0007669"/>
    <property type="project" value="UniProtKB-UniRule"/>
</dbReference>
<evidence type="ECO:0000313" key="16">
    <source>
        <dbReference type="EMBL" id="QQB13383.1"/>
    </source>
</evidence>
<name>A0A7T3ZXA6_9MICO</name>
<sequence>MSRVFRLEVPATSANIGPGYDSLGLALRLVDTLVLTLGDEPVDPDAAVTVRGEGAEDVPTDHSHLIMRVLSDVLAQLQGESAAAIMTRLSLDCTNRIPHSRGLGSSAAAVVAGIALAGAVSESLGGPGLTRERMLELAADLEGHPDNAAPAIFGGLTIALPEPARAWTVPVRTVETVTVLIPAVRLDTLTARGLIPATIAHAVAAENSARTGLLVHALSTDATALLEATDDRLHQEFRRSAYPESMALVDDLRARGIPAVISGAGPTVLALTGDVPAEAVPAGVRAVPVGIDEEGFRLEFA</sequence>
<dbReference type="Proteomes" id="UP000595374">
    <property type="component" value="Chromosome"/>
</dbReference>
<dbReference type="PRINTS" id="PR00958">
    <property type="entry name" value="HOMSERKINASE"/>
</dbReference>
<keyword evidence="9 13" id="KW-0418">Kinase</keyword>
<dbReference type="EC" id="2.7.1.39" evidence="3 13"/>
<dbReference type="GO" id="GO:0009088">
    <property type="term" value="P:threonine biosynthetic process"/>
    <property type="evidence" value="ECO:0007669"/>
    <property type="project" value="UniProtKB-UniRule"/>
</dbReference>
<dbReference type="SUPFAM" id="SSF55060">
    <property type="entry name" value="GHMP Kinase, C-terminal domain"/>
    <property type="match status" value="1"/>
</dbReference>
<comment type="catalytic activity">
    <reaction evidence="11 13">
        <text>L-homoserine + ATP = O-phospho-L-homoserine + ADP + H(+)</text>
        <dbReference type="Rhea" id="RHEA:13985"/>
        <dbReference type="ChEBI" id="CHEBI:15378"/>
        <dbReference type="ChEBI" id="CHEBI:30616"/>
        <dbReference type="ChEBI" id="CHEBI:57476"/>
        <dbReference type="ChEBI" id="CHEBI:57590"/>
        <dbReference type="ChEBI" id="CHEBI:456216"/>
        <dbReference type="EC" id="2.7.1.39"/>
    </reaction>
</comment>
<dbReference type="RefSeq" id="WP_198498589.1">
    <property type="nucleotide sequence ID" value="NZ_CP065989.1"/>
</dbReference>
<dbReference type="InterPro" id="IPR014721">
    <property type="entry name" value="Ribsml_uS5_D2-typ_fold_subgr"/>
</dbReference>
<accession>A0A7T3ZXA6</accession>
<evidence type="ECO:0000256" key="12">
    <source>
        <dbReference type="ARBA" id="ARBA00049954"/>
    </source>
</evidence>
<dbReference type="InterPro" id="IPR006204">
    <property type="entry name" value="GHMP_kinase_N_dom"/>
</dbReference>
<dbReference type="SUPFAM" id="SSF54211">
    <property type="entry name" value="Ribosomal protein S5 domain 2-like"/>
    <property type="match status" value="1"/>
</dbReference>
<evidence type="ECO:0000256" key="6">
    <source>
        <dbReference type="ARBA" id="ARBA00022679"/>
    </source>
</evidence>
<dbReference type="InterPro" id="IPR006203">
    <property type="entry name" value="GHMP_knse_ATP-bd_CS"/>
</dbReference>
<dbReference type="EMBL" id="CP065989">
    <property type="protein sequence ID" value="QQB13383.1"/>
    <property type="molecule type" value="Genomic_DNA"/>
</dbReference>
<keyword evidence="10 13" id="KW-0067">ATP-binding</keyword>
<organism evidence="16 17">
    <name type="scientific">Brevibacterium casei</name>
    <dbReference type="NCBI Taxonomy" id="33889"/>
    <lineage>
        <taxon>Bacteria</taxon>
        <taxon>Bacillati</taxon>
        <taxon>Actinomycetota</taxon>
        <taxon>Actinomycetes</taxon>
        <taxon>Micrococcales</taxon>
        <taxon>Brevibacteriaceae</taxon>
        <taxon>Brevibacterium</taxon>
    </lineage>
</organism>
<comment type="function">
    <text evidence="12 13">Catalyzes the ATP-dependent phosphorylation of L-homoserine to L-homoserine phosphate.</text>
</comment>
<reference evidence="16 17" key="1">
    <citation type="submission" date="2020-12" db="EMBL/GenBank/DDBJ databases">
        <title>FDA dAtabase for Regulatory Grade micrObial Sequences (FDA-ARGOS): Supporting development and validation of Infectious Disease Dx tests.</title>
        <authorList>
            <person name="Sproer C."/>
            <person name="Gronow S."/>
            <person name="Severitt S."/>
            <person name="Schroder I."/>
            <person name="Tallon L."/>
            <person name="Sadzewicz L."/>
            <person name="Zhao X."/>
            <person name="Boylan J."/>
            <person name="Ott S."/>
            <person name="Bowen H."/>
            <person name="Vavikolanu K."/>
            <person name="Mehta A."/>
            <person name="Aluvathingal J."/>
            <person name="Nadendla S."/>
            <person name="Lowell S."/>
            <person name="Myers T."/>
            <person name="Yan Y."/>
            <person name="Sichtig H."/>
        </authorList>
    </citation>
    <scope>NUCLEOTIDE SEQUENCE [LARGE SCALE GENOMIC DNA]</scope>
    <source>
        <strain evidence="16 17">FDAARGOS_990</strain>
    </source>
</reference>
<keyword evidence="5 13" id="KW-0028">Amino-acid biosynthesis</keyword>
<evidence type="ECO:0000313" key="17">
    <source>
        <dbReference type="Proteomes" id="UP000595374"/>
    </source>
</evidence>
<evidence type="ECO:0000256" key="10">
    <source>
        <dbReference type="ARBA" id="ARBA00022840"/>
    </source>
</evidence>
<dbReference type="PANTHER" id="PTHR20861:SF1">
    <property type="entry name" value="HOMOSERINE KINASE"/>
    <property type="match status" value="1"/>
</dbReference>
<comment type="subcellular location">
    <subcellularLocation>
        <location evidence="13">Cytoplasm</location>
    </subcellularLocation>
</comment>
<keyword evidence="8 13" id="KW-0547">Nucleotide-binding</keyword>
<comment type="pathway">
    <text evidence="1 13">Amino-acid biosynthesis; L-threonine biosynthesis; L-threonine from L-aspartate: step 4/5.</text>
</comment>
<dbReference type="Pfam" id="PF08544">
    <property type="entry name" value="GHMP_kinases_C"/>
    <property type="match status" value="1"/>
</dbReference>
<dbReference type="Gene3D" id="3.30.70.890">
    <property type="entry name" value="GHMP kinase, C-terminal domain"/>
    <property type="match status" value="1"/>
</dbReference>
<evidence type="ECO:0000256" key="13">
    <source>
        <dbReference type="HAMAP-Rule" id="MF_00384"/>
    </source>
</evidence>
<evidence type="ECO:0000256" key="4">
    <source>
        <dbReference type="ARBA" id="ARBA00017858"/>
    </source>
</evidence>
<evidence type="ECO:0000256" key="7">
    <source>
        <dbReference type="ARBA" id="ARBA00022697"/>
    </source>
</evidence>
<dbReference type="GO" id="GO:0005737">
    <property type="term" value="C:cytoplasm"/>
    <property type="evidence" value="ECO:0007669"/>
    <property type="project" value="UniProtKB-SubCell"/>
</dbReference>
<evidence type="ECO:0000256" key="5">
    <source>
        <dbReference type="ARBA" id="ARBA00022605"/>
    </source>
</evidence>
<dbReference type="PIRSF" id="PIRSF000676">
    <property type="entry name" value="Homoser_kin"/>
    <property type="match status" value="1"/>
</dbReference>
<keyword evidence="7 13" id="KW-0791">Threonine biosynthesis</keyword>
<dbReference type="InterPro" id="IPR000870">
    <property type="entry name" value="Homoserine_kinase"/>
</dbReference>
<keyword evidence="13" id="KW-0963">Cytoplasm</keyword>
<comment type="similarity">
    <text evidence="2 13">Belongs to the GHMP kinase family. Homoserine kinase subfamily.</text>
</comment>
<dbReference type="HAMAP" id="MF_00384">
    <property type="entry name" value="Homoser_kinase"/>
    <property type="match status" value="1"/>
</dbReference>
<dbReference type="UniPathway" id="UPA00050">
    <property type="reaction ID" value="UER00064"/>
</dbReference>
<evidence type="ECO:0000256" key="1">
    <source>
        <dbReference type="ARBA" id="ARBA00005015"/>
    </source>
</evidence>
<protein>
    <recommendedName>
        <fullName evidence="4 13">Homoserine kinase</fullName>
        <shortName evidence="13">HK</shortName>
        <shortName evidence="13">HSK</shortName>
        <ecNumber evidence="3 13">2.7.1.39</ecNumber>
    </recommendedName>
</protein>
<feature type="binding site" evidence="13">
    <location>
        <begin position="98"/>
        <end position="108"/>
    </location>
    <ligand>
        <name>ATP</name>
        <dbReference type="ChEBI" id="CHEBI:30616"/>
    </ligand>
</feature>
<proteinExistence type="inferred from homology"/>
<evidence type="ECO:0000256" key="3">
    <source>
        <dbReference type="ARBA" id="ARBA00012078"/>
    </source>
</evidence>
<evidence type="ECO:0000256" key="2">
    <source>
        <dbReference type="ARBA" id="ARBA00007370"/>
    </source>
</evidence>
<dbReference type="AlphaFoldDB" id="A0A7T3ZXA6"/>
<dbReference type="PROSITE" id="PS00627">
    <property type="entry name" value="GHMP_KINASES_ATP"/>
    <property type="match status" value="1"/>
</dbReference>
<dbReference type="Gene3D" id="3.30.230.10">
    <property type="match status" value="1"/>
</dbReference>
<dbReference type="Pfam" id="PF00288">
    <property type="entry name" value="GHMP_kinases_N"/>
    <property type="match status" value="1"/>
</dbReference>
<dbReference type="InterPro" id="IPR036554">
    <property type="entry name" value="GHMP_kinase_C_sf"/>
</dbReference>
<dbReference type="PANTHER" id="PTHR20861">
    <property type="entry name" value="HOMOSERINE/4-DIPHOSPHOCYTIDYL-2-C-METHYL-D-ERYTHRITOL KINASE"/>
    <property type="match status" value="1"/>
</dbReference>
<feature type="domain" description="GHMP kinase C-terminal" evidence="15">
    <location>
        <begin position="228"/>
        <end position="285"/>
    </location>
</feature>
<gene>
    <name evidence="13 16" type="primary">thrB</name>
    <name evidence="16" type="ORF">I6H47_11095</name>
</gene>
<keyword evidence="6 13" id="KW-0808">Transferase</keyword>
<dbReference type="NCBIfam" id="TIGR00191">
    <property type="entry name" value="thrB"/>
    <property type="match status" value="1"/>
</dbReference>
<evidence type="ECO:0000256" key="11">
    <source>
        <dbReference type="ARBA" id="ARBA00049375"/>
    </source>
</evidence>
<evidence type="ECO:0000256" key="9">
    <source>
        <dbReference type="ARBA" id="ARBA00022777"/>
    </source>
</evidence>
<dbReference type="InterPro" id="IPR013750">
    <property type="entry name" value="GHMP_kinase_C_dom"/>
</dbReference>
<evidence type="ECO:0000259" key="15">
    <source>
        <dbReference type="Pfam" id="PF08544"/>
    </source>
</evidence>
<dbReference type="InterPro" id="IPR020568">
    <property type="entry name" value="Ribosomal_Su5_D2-typ_SF"/>
</dbReference>
<evidence type="ECO:0000256" key="8">
    <source>
        <dbReference type="ARBA" id="ARBA00022741"/>
    </source>
</evidence>
<feature type="domain" description="GHMP kinase N-terminal" evidence="14">
    <location>
        <begin position="68"/>
        <end position="155"/>
    </location>
</feature>